<dbReference type="OrthoDB" id="9112at2157"/>
<dbReference type="EMBL" id="CP002408">
    <property type="protein sequence ID" value="AFU60360.1"/>
    <property type="molecule type" value="Genomic_DNA"/>
</dbReference>
<sequence>MAVNLSNVEQAIVSELKVSEDEAKAFLAIVKKGKMDAAKLSSALGWNDEQRALTAAKSLVGRGMVIEITATEFESLHPRFAITNRYRRCCEEDGIPFKKNLKVDNIGIVLEKPYEDARTK</sequence>
<evidence type="ECO:0000259" key="1">
    <source>
        <dbReference type="Pfam" id="PF01978"/>
    </source>
</evidence>
<gene>
    <name evidence="2" type="ordered locus">Ngar_c34450</name>
</gene>
<dbReference type="STRING" id="1237085.Ngar_c34450"/>
<dbReference type="KEGG" id="nga:Ngar_c34450"/>
<dbReference type="BioCyc" id="CNIT1237085:G1324-3446-MONOMER"/>
<organism evidence="2 3">
    <name type="scientific">Nitrososphaera gargensis (strain Ga9.2)</name>
    <dbReference type="NCBI Taxonomy" id="1237085"/>
    <lineage>
        <taxon>Archaea</taxon>
        <taxon>Nitrososphaerota</taxon>
        <taxon>Nitrososphaeria</taxon>
        <taxon>Nitrososphaerales</taxon>
        <taxon>Nitrososphaeraceae</taxon>
        <taxon>Nitrososphaera</taxon>
    </lineage>
</organism>
<dbReference type="InterPro" id="IPR036388">
    <property type="entry name" value="WH-like_DNA-bd_sf"/>
</dbReference>
<dbReference type="AlphaFoldDB" id="K0IJT9"/>
<dbReference type="Gene3D" id="1.10.10.10">
    <property type="entry name" value="Winged helix-like DNA-binding domain superfamily/Winged helix DNA-binding domain"/>
    <property type="match status" value="1"/>
</dbReference>
<dbReference type="InParanoid" id="K0IJT9"/>
<dbReference type="RefSeq" id="WP_015020892.1">
    <property type="nucleotide sequence ID" value="NC_018719.1"/>
</dbReference>
<protein>
    <recommendedName>
        <fullName evidence="1">Transcription regulator TrmB N-terminal domain-containing protein</fullName>
    </recommendedName>
</protein>
<dbReference type="InterPro" id="IPR002831">
    <property type="entry name" value="Tscrpt_reg_TrmB_N"/>
</dbReference>
<name>K0IJT9_NITGG</name>
<feature type="domain" description="Transcription regulator TrmB N-terminal" evidence="1">
    <location>
        <begin position="17"/>
        <end position="70"/>
    </location>
</feature>
<evidence type="ECO:0000313" key="3">
    <source>
        <dbReference type="Proteomes" id="UP000008037"/>
    </source>
</evidence>
<keyword evidence="3" id="KW-1185">Reference proteome</keyword>
<proteinExistence type="predicted"/>
<reference evidence="2 3" key="1">
    <citation type="journal article" date="2012" name="Environ. Microbiol.">
        <title>The genome of the ammonia-oxidizing Candidatus Nitrososphaera gargensis: insights into metabolic versatility and environmental adaptations.</title>
        <authorList>
            <person name="Spang A."/>
            <person name="Poehlein A."/>
            <person name="Offre P."/>
            <person name="Zumbragel S."/>
            <person name="Haider S."/>
            <person name="Rychlik N."/>
            <person name="Nowka B."/>
            <person name="Schmeisser C."/>
            <person name="Lebedeva E.V."/>
            <person name="Rattei T."/>
            <person name="Bohm C."/>
            <person name="Schmid M."/>
            <person name="Galushko A."/>
            <person name="Hatzenpichler R."/>
            <person name="Weinmaier T."/>
            <person name="Daniel R."/>
            <person name="Schleper C."/>
            <person name="Spieck E."/>
            <person name="Streit W."/>
            <person name="Wagner M."/>
        </authorList>
    </citation>
    <scope>NUCLEOTIDE SEQUENCE [LARGE SCALE GENOMIC DNA]</scope>
    <source>
        <strain evidence="3">Ga9.2</strain>
    </source>
</reference>
<dbReference type="Pfam" id="PF01978">
    <property type="entry name" value="TrmB"/>
    <property type="match status" value="1"/>
</dbReference>
<accession>K0IJT9</accession>
<dbReference type="GeneID" id="13797255"/>
<evidence type="ECO:0000313" key="2">
    <source>
        <dbReference type="EMBL" id="AFU60360.1"/>
    </source>
</evidence>
<dbReference type="HOGENOM" id="CLU_168727_0_0_2"/>
<dbReference type="Proteomes" id="UP000008037">
    <property type="component" value="Chromosome"/>
</dbReference>